<dbReference type="EMBL" id="CP011304">
    <property type="protein sequence ID" value="AKE65964.1"/>
    <property type="molecule type" value="Genomic_DNA"/>
</dbReference>
<sequence>MITERELKFKSAQAMKNHPQTVMVVCLLKLLSWSNQAIAEQLTVNSNQ</sequence>
<organism evidence="1 2">
    <name type="scientific">Microcystis aeruginosa NIES-2549</name>
    <dbReference type="NCBI Taxonomy" id="1641812"/>
    <lineage>
        <taxon>Bacteria</taxon>
        <taxon>Bacillati</taxon>
        <taxon>Cyanobacteriota</taxon>
        <taxon>Cyanophyceae</taxon>
        <taxon>Oscillatoriophycideae</taxon>
        <taxon>Chroococcales</taxon>
        <taxon>Microcystaceae</taxon>
        <taxon>Microcystis</taxon>
    </lineage>
</organism>
<proteinExistence type="predicted"/>
<evidence type="ECO:0000313" key="2">
    <source>
        <dbReference type="Proteomes" id="UP000034103"/>
    </source>
</evidence>
<dbReference type="HOGENOM" id="CLU_3154826_0_0_3"/>
<gene>
    <name evidence="1" type="ORF">MYAER_3628</name>
</gene>
<accession>A0A0F6U6B7</accession>
<dbReference type="PATRIC" id="fig|1641812.3.peg.3749"/>
<name>A0A0F6U6B7_MICAE</name>
<evidence type="ECO:0000313" key="1">
    <source>
        <dbReference type="EMBL" id="AKE65964.1"/>
    </source>
</evidence>
<protein>
    <submittedName>
        <fullName evidence="1">Uncharacterized protein</fullName>
    </submittedName>
</protein>
<reference evidence="1 2" key="1">
    <citation type="journal article" date="2015" name="Genome Announc.">
        <title>Complete Genome Sequence of Microcystis aeruginosa NIES-2549, a Bloom-Forming Cyanobacterium from Lake Kasumigaura, Japan.</title>
        <authorList>
            <person name="Yamaguchi H."/>
            <person name="Suzuki S."/>
            <person name="Tanabe Y."/>
            <person name="Osana Y."/>
            <person name="Shimura Y."/>
            <person name="Ishida K."/>
            <person name="Kawachi M."/>
        </authorList>
    </citation>
    <scope>NUCLEOTIDE SEQUENCE [LARGE SCALE GENOMIC DNA]</scope>
    <source>
        <strain evidence="1 2">NIES-2549</strain>
    </source>
</reference>
<dbReference type="Proteomes" id="UP000034103">
    <property type="component" value="Chromosome"/>
</dbReference>
<dbReference type="AlphaFoldDB" id="A0A0F6U6B7"/>